<dbReference type="Pfam" id="PF00072">
    <property type="entry name" value="Response_reg"/>
    <property type="match status" value="1"/>
</dbReference>
<reference evidence="4 5" key="1">
    <citation type="submission" date="2019-01" db="EMBL/GenBank/DDBJ databases">
        <authorList>
            <person name="Chen W.-M."/>
        </authorList>
    </citation>
    <scope>NUCLEOTIDE SEQUENCE [LARGE SCALE GENOMIC DNA]</scope>
    <source>
        <strain evidence="4 5">YBJ-36</strain>
    </source>
</reference>
<evidence type="ECO:0000259" key="3">
    <source>
        <dbReference type="PROSITE" id="PS50110"/>
    </source>
</evidence>
<keyword evidence="1 2" id="KW-0597">Phosphoprotein</keyword>
<dbReference type="InterPro" id="IPR011006">
    <property type="entry name" value="CheY-like_superfamily"/>
</dbReference>
<name>A0A3S2UL06_9SPHI</name>
<organism evidence="4 5">
    <name type="scientific">Mucilaginibacter limnophilus</name>
    <dbReference type="NCBI Taxonomy" id="1932778"/>
    <lineage>
        <taxon>Bacteria</taxon>
        <taxon>Pseudomonadati</taxon>
        <taxon>Bacteroidota</taxon>
        <taxon>Sphingobacteriia</taxon>
        <taxon>Sphingobacteriales</taxon>
        <taxon>Sphingobacteriaceae</taxon>
        <taxon>Mucilaginibacter</taxon>
    </lineage>
</organism>
<dbReference type="Proteomes" id="UP000282759">
    <property type="component" value="Unassembled WGS sequence"/>
</dbReference>
<dbReference type="PANTHER" id="PTHR44591">
    <property type="entry name" value="STRESS RESPONSE REGULATOR PROTEIN 1"/>
    <property type="match status" value="1"/>
</dbReference>
<feature type="domain" description="Response regulatory" evidence="3">
    <location>
        <begin position="3"/>
        <end position="113"/>
    </location>
</feature>
<sequence>MKKLMILTDDQHVLDIVRAAFEPQGFELLMLNSSDNVITQVLWQKPNVLLLDFLLSENNGGSICHQIKSHQALTNVPVILLSEFSEPNKFGCDAWLYKPVDERQLIDTVNGCVAKYAIA</sequence>
<dbReference type="AlphaFoldDB" id="A0A3S2UL06"/>
<evidence type="ECO:0000313" key="4">
    <source>
        <dbReference type="EMBL" id="RVU00785.1"/>
    </source>
</evidence>
<proteinExistence type="predicted"/>
<protein>
    <submittedName>
        <fullName evidence="4">Response regulator</fullName>
    </submittedName>
</protein>
<gene>
    <name evidence="4" type="ORF">EOD41_09095</name>
</gene>
<dbReference type="SUPFAM" id="SSF52172">
    <property type="entry name" value="CheY-like"/>
    <property type="match status" value="1"/>
</dbReference>
<keyword evidence="5" id="KW-1185">Reference proteome</keyword>
<accession>A0A3S2UL06</accession>
<dbReference type="PANTHER" id="PTHR44591:SF3">
    <property type="entry name" value="RESPONSE REGULATORY DOMAIN-CONTAINING PROTEIN"/>
    <property type="match status" value="1"/>
</dbReference>
<evidence type="ECO:0000256" key="1">
    <source>
        <dbReference type="ARBA" id="ARBA00022553"/>
    </source>
</evidence>
<dbReference type="GO" id="GO:0000160">
    <property type="term" value="P:phosphorelay signal transduction system"/>
    <property type="evidence" value="ECO:0007669"/>
    <property type="project" value="InterPro"/>
</dbReference>
<dbReference type="InterPro" id="IPR050595">
    <property type="entry name" value="Bact_response_regulator"/>
</dbReference>
<dbReference type="PROSITE" id="PS50110">
    <property type="entry name" value="RESPONSE_REGULATORY"/>
    <property type="match status" value="1"/>
</dbReference>
<dbReference type="EMBL" id="SACK01000003">
    <property type="protein sequence ID" value="RVU00785.1"/>
    <property type="molecule type" value="Genomic_DNA"/>
</dbReference>
<dbReference type="InterPro" id="IPR001789">
    <property type="entry name" value="Sig_transdc_resp-reg_receiver"/>
</dbReference>
<dbReference type="Gene3D" id="3.40.50.2300">
    <property type="match status" value="1"/>
</dbReference>
<feature type="modified residue" description="4-aspartylphosphate" evidence="2">
    <location>
        <position position="52"/>
    </location>
</feature>
<dbReference type="RefSeq" id="WP_127704502.1">
    <property type="nucleotide sequence ID" value="NZ_SACK01000003.1"/>
</dbReference>
<comment type="caution">
    <text evidence="4">The sequence shown here is derived from an EMBL/GenBank/DDBJ whole genome shotgun (WGS) entry which is preliminary data.</text>
</comment>
<dbReference type="OrthoDB" id="5432534at2"/>
<evidence type="ECO:0000313" key="5">
    <source>
        <dbReference type="Proteomes" id="UP000282759"/>
    </source>
</evidence>
<evidence type="ECO:0000256" key="2">
    <source>
        <dbReference type="PROSITE-ProRule" id="PRU00169"/>
    </source>
</evidence>